<accession>A0A9X2TLL0</accession>
<comment type="caution">
    <text evidence="2">The sequence shown here is derived from an EMBL/GenBank/DDBJ whole genome shotgun (WGS) entry which is preliminary data.</text>
</comment>
<dbReference type="Pfam" id="PF13481">
    <property type="entry name" value="AAA_25"/>
    <property type="match status" value="1"/>
</dbReference>
<dbReference type="EMBL" id="JANUAE010000023">
    <property type="protein sequence ID" value="MCS3712003.1"/>
    <property type="molecule type" value="Genomic_DNA"/>
</dbReference>
<evidence type="ECO:0000313" key="3">
    <source>
        <dbReference type="Proteomes" id="UP001155057"/>
    </source>
</evidence>
<proteinExistence type="predicted"/>
<dbReference type="SUPFAM" id="SSF52540">
    <property type="entry name" value="P-loop containing nucleoside triphosphate hydrolases"/>
    <property type="match status" value="1"/>
</dbReference>
<dbReference type="Proteomes" id="UP001155057">
    <property type="component" value="Unassembled WGS sequence"/>
</dbReference>
<dbReference type="InterPro" id="IPR027417">
    <property type="entry name" value="P-loop_NTPase"/>
</dbReference>
<dbReference type="AlphaFoldDB" id="A0A9X2TLL0"/>
<feature type="region of interest" description="Disordered" evidence="1">
    <location>
        <begin position="1"/>
        <end position="53"/>
    </location>
</feature>
<name>A0A9X2TLL0_9BACT</name>
<evidence type="ECO:0000256" key="1">
    <source>
        <dbReference type="SAM" id="MobiDB-lite"/>
    </source>
</evidence>
<feature type="compositionally biased region" description="Acidic residues" evidence="1">
    <location>
        <begin position="1"/>
        <end position="14"/>
    </location>
</feature>
<sequence length="368" mass="40724">MAVANDDEHEDENLSTEPDTEKSETDSETTDEDGPDRVGGLFLTASEDCREEDEETEYLVDNLVPKDSMILFTGPPKVGKTTYLLRLTKSLAEGTSFLGQEVEQTDVLYLTEQRLSSFKSEYVFECELEDSPHLHYASEGVTIELDLEEMMKRAAVAAYRTGAELLVMDTFLSFSGLEDEEENSSGAVKTALQTVRRYCSRVGLTVIIAHHDRKSGGSTIEAGRGSNVFSAEPDLVFSLRKDGNQDNARQLESKGRFSEVPEKQRIALQNGRYRTLGSSAAGLGNTTQAVLDALPGSKEEALTKTEIVDALEEKGIETSKSTVRRKLEYLRDLKDSVRQFEGDGKGNPLLHYRDVEAAFAPHGEEEEV</sequence>
<protein>
    <submittedName>
        <fullName evidence="2">Fe2+ or Zn2+ uptake regulation protein</fullName>
    </submittedName>
</protein>
<organism evidence="2 3">
    <name type="scientific">Salinibacter ruber</name>
    <dbReference type="NCBI Taxonomy" id="146919"/>
    <lineage>
        <taxon>Bacteria</taxon>
        <taxon>Pseudomonadati</taxon>
        <taxon>Rhodothermota</taxon>
        <taxon>Rhodothermia</taxon>
        <taxon>Rhodothermales</taxon>
        <taxon>Salinibacteraceae</taxon>
        <taxon>Salinibacter</taxon>
    </lineage>
</organism>
<gene>
    <name evidence="2" type="ORF">GGP61_003639</name>
</gene>
<evidence type="ECO:0000313" key="2">
    <source>
        <dbReference type="EMBL" id="MCS3712003.1"/>
    </source>
</evidence>
<dbReference type="RefSeq" id="WP_259058341.1">
    <property type="nucleotide sequence ID" value="NZ_JANTZA010000036.1"/>
</dbReference>
<dbReference type="Gene3D" id="3.40.50.300">
    <property type="entry name" value="P-loop containing nucleotide triphosphate hydrolases"/>
    <property type="match status" value="1"/>
</dbReference>
<reference evidence="2" key="1">
    <citation type="submission" date="2022-08" db="EMBL/GenBank/DDBJ databases">
        <title>Genomic Encyclopedia of Type Strains, Phase V (KMG-V): Genome sequencing to study the core and pangenomes of soil and plant-associated prokaryotes.</title>
        <authorList>
            <person name="Whitman W."/>
        </authorList>
    </citation>
    <scope>NUCLEOTIDE SEQUENCE</scope>
    <source>
        <strain evidence="2">SP3049</strain>
    </source>
</reference>